<dbReference type="SUPFAM" id="SSF47384">
    <property type="entry name" value="Homodimeric domain of signal transducing histidine kinase"/>
    <property type="match status" value="1"/>
</dbReference>
<dbReference type="Gene3D" id="3.30.565.10">
    <property type="entry name" value="Histidine kinase-like ATPase, C-terminal domain"/>
    <property type="match status" value="1"/>
</dbReference>
<keyword evidence="6" id="KW-0472">Membrane</keyword>
<dbReference type="AlphaFoldDB" id="A0A1G7CZI6"/>
<organism evidence="9 10">
    <name type="scientific">Dyadobacter soli</name>
    <dbReference type="NCBI Taxonomy" id="659014"/>
    <lineage>
        <taxon>Bacteria</taxon>
        <taxon>Pseudomonadati</taxon>
        <taxon>Bacteroidota</taxon>
        <taxon>Cytophagia</taxon>
        <taxon>Cytophagales</taxon>
        <taxon>Spirosomataceae</taxon>
        <taxon>Dyadobacter</taxon>
    </lineage>
</organism>
<dbReference type="SMART" id="SM00086">
    <property type="entry name" value="PAC"/>
    <property type="match status" value="1"/>
</dbReference>
<evidence type="ECO:0000256" key="4">
    <source>
        <dbReference type="ARBA" id="ARBA00022679"/>
    </source>
</evidence>
<dbReference type="OrthoDB" id="890870at2"/>
<dbReference type="Proteomes" id="UP000198748">
    <property type="component" value="Unassembled WGS sequence"/>
</dbReference>
<protein>
    <recommendedName>
        <fullName evidence="2">histidine kinase</fullName>
        <ecNumber evidence="2">2.7.13.3</ecNumber>
    </recommendedName>
</protein>
<feature type="domain" description="PAC" evidence="8">
    <location>
        <begin position="255"/>
        <end position="307"/>
    </location>
</feature>
<dbReference type="PROSITE" id="PS50109">
    <property type="entry name" value="HIS_KIN"/>
    <property type="match status" value="1"/>
</dbReference>
<evidence type="ECO:0000256" key="6">
    <source>
        <dbReference type="SAM" id="Phobius"/>
    </source>
</evidence>
<dbReference type="Pfam" id="PF25487">
    <property type="entry name" value="ETR1_N"/>
    <property type="match status" value="1"/>
</dbReference>
<dbReference type="InterPro" id="IPR035965">
    <property type="entry name" value="PAS-like_dom_sf"/>
</dbReference>
<dbReference type="EC" id="2.7.13.3" evidence="2"/>
<comment type="catalytic activity">
    <reaction evidence="1">
        <text>ATP + protein L-histidine = ADP + protein N-phospho-L-histidine.</text>
        <dbReference type="EC" id="2.7.13.3"/>
    </reaction>
</comment>
<keyword evidence="6" id="KW-0812">Transmembrane</keyword>
<feature type="domain" description="Histidine kinase" evidence="7">
    <location>
        <begin position="325"/>
        <end position="537"/>
    </location>
</feature>
<dbReference type="InterPro" id="IPR058544">
    <property type="entry name" value="ETR1_N"/>
</dbReference>
<dbReference type="Gene3D" id="1.10.287.130">
    <property type="match status" value="1"/>
</dbReference>
<dbReference type="SUPFAM" id="SSF55785">
    <property type="entry name" value="PYP-like sensor domain (PAS domain)"/>
    <property type="match status" value="1"/>
</dbReference>
<feature type="transmembrane region" description="Helical" evidence="6">
    <location>
        <begin position="129"/>
        <end position="149"/>
    </location>
</feature>
<dbReference type="Gene3D" id="3.30.450.20">
    <property type="entry name" value="PAS domain"/>
    <property type="match status" value="1"/>
</dbReference>
<dbReference type="InterPro" id="IPR036890">
    <property type="entry name" value="HATPase_C_sf"/>
</dbReference>
<gene>
    <name evidence="9" type="ORF">SAMN04487996_10570</name>
</gene>
<dbReference type="EMBL" id="FNAN01000005">
    <property type="protein sequence ID" value="SDE44728.1"/>
    <property type="molecule type" value="Genomic_DNA"/>
</dbReference>
<dbReference type="CDD" id="cd00130">
    <property type="entry name" value="PAS"/>
    <property type="match status" value="1"/>
</dbReference>
<dbReference type="STRING" id="659014.SAMN04487996_10570"/>
<dbReference type="PANTHER" id="PTHR43304:SF1">
    <property type="entry name" value="PAC DOMAIN-CONTAINING PROTEIN"/>
    <property type="match status" value="1"/>
</dbReference>
<dbReference type="SUPFAM" id="SSF55874">
    <property type="entry name" value="ATPase domain of HSP90 chaperone/DNA topoisomerase II/histidine kinase"/>
    <property type="match status" value="1"/>
</dbReference>
<evidence type="ECO:0000256" key="2">
    <source>
        <dbReference type="ARBA" id="ARBA00012438"/>
    </source>
</evidence>
<dbReference type="RefSeq" id="WP_090148538.1">
    <property type="nucleotide sequence ID" value="NZ_FNAN01000005.1"/>
</dbReference>
<keyword evidence="6" id="KW-1133">Transmembrane helix</keyword>
<proteinExistence type="predicted"/>
<dbReference type="InterPro" id="IPR005467">
    <property type="entry name" value="His_kinase_dom"/>
</dbReference>
<dbReference type="PROSITE" id="PS50113">
    <property type="entry name" value="PAC"/>
    <property type="match status" value="1"/>
</dbReference>
<dbReference type="InterPro" id="IPR000014">
    <property type="entry name" value="PAS"/>
</dbReference>
<sequence>MTPETAQLQAISNDPIPLCRTGVSLSKAGGDSLPAQVWEFFRGLFSTTQWPPRWYCGSWSDFHGWLYIISDIVIWAAYFLIPVFLVRFILSRKDFPFPKTIWLFVAFILFCGATHLIDALIFWVPVYRFSALVRFGTAIISMTTVYYLYKIFPNVLLLRSVSDLQREINERTAVEDKLAESEFLLSAAGNVGKLGGWEYDPATGQFRWTTTCGNILGTNEEDIHNETDLLQFFPEPYQLIIRAALRESIESGSSWDHELQLTTPSDERKWVRFSATPSLNANGQVSKIRGIIMDIDRYKTLELKLIKSIDQMAQKNSQLQSFTHILSHNLRNHSSNIALLADFVDESTLTKDNEELFQKIKTVSKHLNSTLDDLSQVIKIRDNHLEGEKLNINDVTEQVLSVLDESLHTSQAEIGVDFEEEEIVFPRIYLESILMNLISNGIKYKKDGQHPVIQLRFYRNERGLKVLEYSDLGKGIDLSLHADKIFGLYKTFHKHEDAHGVGLFLIKNQIEAQGGNIQVFSKVDAGITFKITFNENA</sequence>
<evidence type="ECO:0000256" key="5">
    <source>
        <dbReference type="ARBA" id="ARBA00022777"/>
    </source>
</evidence>
<feature type="transmembrane region" description="Helical" evidence="6">
    <location>
        <begin position="64"/>
        <end position="89"/>
    </location>
</feature>
<keyword evidence="10" id="KW-1185">Reference proteome</keyword>
<evidence type="ECO:0000256" key="3">
    <source>
        <dbReference type="ARBA" id="ARBA00022553"/>
    </source>
</evidence>
<accession>A0A1G7CZI6</accession>
<name>A0A1G7CZI6_9BACT</name>
<dbReference type="SMART" id="SM00387">
    <property type="entry name" value="HATPase_c"/>
    <property type="match status" value="1"/>
</dbReference>
<dbReference type="InterPro" id="IPR000700">
    <property type="entry name" value="PAS-assoc_C"/>
</dbReference>
<evidence type="ECO:0000256" key="1">
    <source>
        <dbReference type="ARBA" id="ARBA00000085"/>
    </source>
</evidence>
<dbReference type="InterPro" id="IPR036097">
    <property type="entry name" value="HisK_dim/P_sf"/>
</dbReference>
<feature type="transmembrane region" description="Helical" evidence="6">
    <location>
        <begin position="101"/>
        <end position="123"/>
    </location>
</feature>
<evidence type="ECO:0000313" key="10">
    <source>
        <dbReference type="Proteomes" id="UP000198748"/>
    </source>
</evidence>
<dbReference type="PANTHER" id="PTHR43304">
    <property type="entry name" value="PHYTOCHROME-LIKE PROTEIN CPH1"/>
    <property type="match status" value="1"/>
</dbReference>
<dbReference type="InterPro" id="IPR003594">
    <property type="entry name" value="HATPase_dom"/>
</dbReference>
<evidence type="ECO:0000313" key="9">
    <source>
        <dbReference type="EMBL" id="SDE44728.1"/>
    </source>
</evidence>
<keyword evidence="3" id="KW-0597">Phosphoprotein</keyword>
<dbReference type="Pfam" id="PF08447">
    <property type="entry name" value="PAS_3"/>
    <property type="match status" value="1"/>
</dbReference>
<evidence type="ECO:0000259" key="7">
    <source>
        <dbReference type="PROSITE" id="PS50109"/>
    </source>
</evidence>
<dbReference type="GO" id="GO:0000155">
    <property type="term" value="F:phosphorelay sensor kinase activity"/>
    <property type="evidence" value="ECO:0007669"/>
    <property type="project" value="InterPro"/>
</dbReference>
<dbReference type="InterPro" id="IPR052162">
    <property type="entry name" value="Sensor_kinase/Photoreceptor"/>
</dbReference>
<evidence type="ECO:0000259" key="8">
    <source>
        <dbReference type="PROSITE" id="PS50113"/>
    </source>
</evidence>
<dbReference type="InterPro" id="IPR001610">
    <property type="entry name" value="PAC"/>
</dbReference>
<dbReference type="Pfam" id="PF02518">
    <property type="entry name" value="HATPase_c"/>
    <property type="match status" value="1"/>
</dbReference>
<dbReference type="InterPro" id="IPR013655">
    <property type="entry name" value="PAS_fold_3"/>
</dbReference>
<keyword evidence="4" id="KW-0808">Transferase</keyword>
<reference evidence="10" key="1">
    <citation type="submission" date="2016-10" db="EMBL/GenBank/DDBJ databases">
        <authorList>
            <person name="Varghese N."/>
            <person name="Submissions S."/>
        </authorList>
    </citation>
    <scope>NUCLEOTIDE SEQUENCE [LARGE SCALE GENOMIC DNA]</scope>
    <source>
        <strain evidence="10">DSM 25329</strain>
    </source>
</reference>
<keyword evidence="5" id="KW-0418">Kinase</keyword>